<protein>
    <submittedName>
        <fullName evidence="1">Uncharacterized protein</fullName>
    </submittedName>
</protein>
<proteinExistence type="predicted"/>
<keyword evidence="2" id="KW-1185">Reference proteome</keyword>
<evidence type="ECO:0000313" key="2">
    <source>
        <dbReference type="Proteomes" id="UP000542813"/>
    </source>
</evidence>
<accession>A0A7W9GWZ8</accession>
<sequence>MPPRMRLARIFDSAIQRNKDPELPWRFDVCVQFSDYRGKGQEPLRYVLDLEPFRSGRFVNERGIHHAAEALGEIRTLLKRSMRGGRLRVSIHDEDYARWSDRWQYDRSGDTPSLGNRWPAGRPSPSKFQNLEESWVRRVWYSTKVRVRRR</sequence>
<dbReference type="EMBL" id="JACHMM010000001">
    <property type="protein sequence ID" value="MBB5791326.1"/>
    <property type="molecule type" value="Genomic_DNA"/>
</dbReference>
<reference evidence="1 2" key="1">
    <citation type="submission" date="2020-08" db="EMBL/GenBank/DDBJ databases">
        <title>Sequencing the genomes of 1000 actinobacteria strains.</title>
        <authorList>
            <person name="Klenk H.-P."/>
        </authorList>
    </citation>
    <scope>NUCLEOTIDE SEQUENCE [LARGE SCALE GENOMIC DNA]</scope>
    <source>
        <strain evidence="1 2">DSM 102122</strain>
    </source>
</reference>
<comment type="caution">
    <text evidence="1">The sequence shown here is derived from an EMBL/GenBank/DDBJ whole genome shotgun (WGS) entry which is preliminary data.</text>
</comment>
<name>A0A7W9GWZ8_9ACTN</name>
<dbReference type="Proteomes" id="UP000542813">
    <property type="component" value="Unassembled WGS sequence"/>
</dbReference>
<evidence type="ECO:0000313" key="1">
    <source>
        <dbReference type="EMBL" id="MBB5791326.1"/>
    </source>
</evidence>
<dbReference type="AlphaFoldDB" id="A0A7W9GWZ8"/>
<gene>
    <name evidence="1" type="ORF">HD601_005901</name>
</gene>
<organism evidence="1 2">
    <name type="scientific">Jiangella mangrovi</name>
    <dbReference type="NCBI Taxonomy" id="1524084"/>
    <lineage>
        <taxon>Bacteria</taxon>
        <taxon>Bacillati</taxon>
        <taxon>Actinomycetota</taxon>
        <taxon>Actinomycetes</taxon>
        <taxon>Jiangellales</taxon>
        <taxon>Jiangellaceae</taxon>
        <taxon>Jiangella</taxon>
    </lineage>
</organism>